<dbReference type="SUPFAM" id="SSF54423">
    <property type="entry name" value="DsbC/DsbG N-terminal domain-like"/>
    <property type="match status" value="1"/>
</dbReference>
<dbReference type="HOGENOM" id="CLU_083593_1_1_4"/>
<dbReference type="KEGG" id="shd:SUTH_00217"/>
<dbReference type="Pfam" id="PF13098">
    <property type="entry name" value="Thioredoxin_2"/>
    <property type="match status" value="1"/>
</dbReference>
<evidence type="ECO:0000313" key="10">
    <source>
        <dbReference type="EMBL" id="BAO28035.1"/>
    </source>
</evidence>
<evidence type="ECO:0000256" key="6">
    <source>
        <dbReference type="ARBA" id="ARBA00023284"/>
    </source>
</evidence>
<dbReference type="SUPFAM" id="SSF52833">
    <property type="entry name" value="Thioredoxin-like"/>
    <property type="match status" value="1"/>
</dbReference>
<dbReference type="GO" id="GO:0042597">
    <property type="term" value="C:periplasmic space"/>
    <property type="evidence" value="ECO:0007669"/>
    <property type="project" value="UniProtKB-SubCell"/>
</dbReference>
<evidence type="ECO:0000256" key="1">
    <source>
        <dbReference type="ARBA" id="ARBA00004418"/>
    </source>
</evidence>
<sequence>MKPSLLAAALACVSLAAFADESDVKKAVEAKLGKVEKIARAPMAGIWEVTVDGQIFYADDKATYLIFGNLLEMKTGKNITAERQFNSLPLDLAVKQVRGNGKNVMVTFEDPNCGYCKKLAKDILTLKDATVYTFLYPVLGDDSYEKSKAIWCAPDKSKAWTDWMTAGKAPPAVPAKCDMSGLDKSAQLGRKLRINGTPAIFFSGGERVGGYIPAAEIEKRFAPAGG</sequence>
<dbReference type="InterPro" id="IPR036249">
    <property type="entry name" value="Thioredoxin-like_sf"/>
</dbReference>
<name>W0SBA9_9PROT</name>
<feature type="signal peptide" evidence="7">
    <location>
        <begin position="1"/>
        <end position="19"/>
    </location>
</feature>
<evidence type="ECO:0000259" key="8">
    <source>
        <dbReference type="Pfam" id="PF10411"/>
    </source>
</evidence>
<dbReference type="Gene3D" id="3.40.30.10">
    <property type="entry name" value="Glutaredoxin"/>
    <property type="match status" value="1"/>
</dbReference>
<keyword evidence="11" id="KW-1185">Reference proteome</keyword>
<dbReference type="AlphaFoldDB" id="W0SBA9"/>
<evidence type="ECO:0000256" key="2">
    <source>
        <dbReference type="ARBA" id="ARBA00009813"/>
    </source>
</evidence>
<evidence type="ECO:0000256" key="4">
    <source>
        <dbReference type="ARBA" id="ARBA00022764"/>
    </source>
</evidence>
<gene>
    <name evidence="10" type="ORF">SUTH_00217</name>
</gene>
<dbReference type="InterPro" id="IPR033954">
    <property type="entry name" value="DiS-bond_Isoase_DsbC/G"/>
</dbReference>
<comment type="subcellular location">
    <subcellularLocation>
        <location evidence="1 7">Periplasm</location>
    </subcellularLocation>
</comment>
<dbReference type="InterPro" id="IPR017937">
    <property type="entry name" value="Thioredoxin_CS"/>
</dbReference>
<organism evidence="10 11">
    <name type="scientific">Sulfuritalea hydrogenivorans sk43H</name>
    <dbReference type="NCBI Taxonomy" id="1223802"/>
    <lineage>
        <taxon>Bacteria</taxon>
        <taxon>Pseudomonadati</taxon>
        <taxon>Pseudomonadota</taxon>
        <taxon>Betaproteobacteria</taxon>
        <taxon>Nitrosomonadales</taxon>
        <taxon>Sterolibacteriaceae</taxon>
        <taxon>Sulfuritalea</taxon>
    </lineage>
</organism>
<protein>
    <recommendedName>
        <fullName evidence="7">Thiol:disulfide interchange protein</fullName>
    </recommendedName>
</protein>
<dbReference type="InterPro" id="IPR009094">
    <property type="entry name" value="DiS-bond_isomerase_DsbC/G_N_sf"/>
</dbReference>
<dbReference type="InterPro" id="IPR012336">
    <property type="entry name" value="Thioredoxin-like_fold"/>
</dbReference>
<comment type="function">
    <text evidence="7">Required for disulfide bond formation in some periplasmic proteins. Acts by transferring its disulfide bond to other proteins and is reduced in the process.</text>
</comment>
<keyword evidence="5" id="KW-1015">Disulfide bond</keyword>
<evidence type="ECO:0000259" key="9">
    <source>
        <dbReference type="Pfam" id="PF13098"/>
    </source>
</evidence>
<dbReference type="STRING" id="1223802.SUTH_00217"/>
<dbReference type="RefSeq" id="WP_041096413.1">
    <property type="nucleotide sequence ID" value="NZ_AP012547.1"/>
</dbReference>
<dbReference type="EMBL" id="AP012547">
    <property type="protein sequence ID" value="BAO28035.1"/>
    <property type="molecule type" value="Genomic_DNA"/>
</dbReference>
<dbReference type="InterPro" id="IPR018950">
    <property type="entry name" value="DiS-bond_isomerase_DsbC/G_N"/>
</dbReference>
<keyword evidence="3 7" id="KW-0732">Signal</keyword>
<comment type="similarity">
    <text evidence="2 7">Belongs to the thioredoxin family. DsbC subfamily.</text>
</comment>
<keyword evidence="4 7" id="KW-0574">Periplasm</keyword>
<dbReference type="Gene3D" id="3.10.450.70">
    <property type="entry name" value="Disulphide bond isomerase, DsbC/G, N-terminal"/>
    <property type="match status" value="1"/>
</dbReference>
<keyword evidence="6 7" id="KW-0676">Redox-active center</keyword>
<dbReference type="Pfam" id="PF10411">
    <property type="entry name" value="DsbC_N"/>
    <property type="match status" value="1"/>
</dbReference>
<dbReference type="PANTHER" id="PTHR35272">
    <property type="entry name" value="THIOL:DISULFIDE INTERCHANGE PROTEIN DSBC-RELATED"/>
    <property type="match status" value="1"/>
</dbReference>
<dbReference type="PANTHER" id="PTHR35272:SF3">
    <property type="entry name" value="THIOL:DISULFIDE INTERCHANGE PROTEIN DSBC"/>
    <property type="match status" value="1"/>
</dbReference>
<feature type="domain" description="Disulphide bond isomerase DsbC/G N-terminal" evidence="8">
    <location>
        <begin position="16"/>
        <end position="81"/>
    </location>
</feature>
<dbReference type="InterPro" id="IPR051470">
    <property type="entry name" value="Thiol:disulfide_interchange"/>
</dbReference>
<reference evidence="10 11" key="1">
    <citation type="journal article" date="2014" name="Syst. Appl. Microbiol.">
        <title>Complete genomes of freshwater sulfur oxidizers Sulfuricella denitrificans skB26 and Sulfuritalea hydrogenivorans sk43H: genetic insights into the sulfur oxidation pathway of betaproteobacteria.</title>
        <authorList>
            <person name="Watanabe T."/>
            <person name="Kojima H."/>
            <person name="Fukui M."/>
        </authorList>
    </citation>
    <scope>NUCLEOTIDE SEQUENCE [LARGE SCALE GENOMIC DNA]</scope>
    <source>
        <strain evidence="10">DSM22779</strain>
    </source>
</reference>
<evidence type="ECO:0000256" key="3">
    <source>
        <dbReference type="ARBA" id="ARBA00022729"/>
    </source>
</evidence>
<proteinExistence type="inferred from homology"/>
<feature type="chain" id="PRO_5010006739" description="Thiol:disulfide interchange protein" evidence="7">
    <location>
        <begin position="20"/>
        <end position="226"/>
    </location>
</feature>
<dbReference type="OrthoDB" id="12976at2"/>
<evidence type="ECO:0000256" key="7">
    <source>
        <dbReference type="RuleBase" id="RU364038"/>
    </source>
</evidence>
<evidence type="ECO:0000256" key="5">
    <source>
        <dbReference type="ARBA" id="ARBA00023157"/>
    </source>
</evidence>
<evidence type="ECO:0000313" key="11">
    <source>
        <dbReference type="Proteomes" id="UP000031637"/>
    </source>
</evidence>
<accession>W0SBA9</accession>
<dbReference type="PROSITE" id="PS00194">
    <property type="entry name" value="THIOREDOXIN_1"/>
    <property type="match status" value="1"/>
</dbReference>
<dbReference type="Proteomes" id="UP000031637">
    <property type="component" value="Chromosome"/>
</dbReference>
<dbReference type="CDD" id="cd03020">
    <property type="entry name" value="DsbA_DsbC_DsbG"/>
    <property type="match status" value="1"/>
</dbReference>
<feature type="domain" description="Thioredoxin-like fold" evidence="9">
    <location>
        <begin position="98"/>
        <end position="219"/>
    </location>
</feature>